<dbReference type="PANTHER" id="PTHR21262:SF36">
    <property type="entry name" value="BIFUNCTIONAL (P)PPGPP SYNTHASE_HYDROLASE SPOT"/>
    <property type="match status" value="1"/>
</dbReference>
<gene>
    <name evidence="1" type="ORF">S12H4_54237</name>
</gene>
<comment type="caution">
    <text evidence="1">The sequence shown here is derived from an EMBL/GenBank/DDBJ whole genome shotgun (WGS) entry which is preliminary data.</text>
</comment>
<name>X1V7Q3_9ZZZZ</name>
<dbReference type="AlphaFoldDB" id="X1V7Q3"/>
<dbReference type="GO" id="GO:0015969">
    <property type="term" value="P:guanosine tetraphosphate metabolic process"/>
    <property type="evidence" value="ECO:0007669"/>
    <property type="project" value="TreeGrafter"/>
</dbReference>
<dbReference type="GO" id="GO:0005886">
    <property type="term" value="C:plasma membrane"/>
    <property type="evidence" value="ECO:0007669"/>
    <property type="project" value="TreeGrafter"/>
</dbReference>
<dbReference type="Pfam" id="PF13328">
    <property type="entry name" value="HD_4"/>
    <property type="match status" value="1"/>
</dbReference>
<protein>
    <recommendedName>
        <fullName evidence="2">HD domain-containing protein</fullName>
    </recommendedName>
</protein>
<dbReference type="PANTHER" id="PTHR21262">
    <property type="entry name" value="GUANOSINE-3',5'-BIS DIPHOSPHATE 3'-PYROPHOSPHOHYDROLASE"/>
    <property type="match status" value="1"/>
</dbReference>
<organism evidence="1">
    <name type="scientific">marine sediment metagenome</name>
    <dbReference type="NCBI Taxonomy" id="412755"/>
    <lineage>
        <taxon>unclassified sequences</taxon>
        <taxon>metagenomes</taxon>
        <taxon>ecological metagenomes</taxon>
    </lineage>
</organism>
<dbReference type="EMBL" id="BARW01034648">
    <property type="protein sequence ID" value="GAJ08611.1"/>
    <property type="molecule type" value="Genomic_DNA"/>
</dbReference>
<accession>X1V7Q3</accession>
<dbReference type="GO" id="GO:0008893">
    <property type="term" value="F:guanosine-3',5'-bis(diphosphate) 3'-diphosphatase activity"/>
    <property type="evidence" value="ECO:0007669"/>
    <property type="project" value="TreeGrafter"/>
</dbReference>
<evidence type="ECO:0000313" key="1">
    <source>
        <dbReference type="EMBL" id="GAJ08611.1"/>
    </source>
</evidence>
<dbReference type="SUPFAM" id="SSF109604">
    <property type="entry name" value="HD-domain/PDEase-like"/>
    <property type="match status" value="1"/>
</dbReference>
<dbReference type="GO" id="GO:0008728">
    <property type="term" value="F:GTP diphosphokinase activity"/>
    <property type="evidence" value="ECO:0007669"/>
    <property type="project" value="TreeGrafter"/>
</dbReference>
<sequence>MNFSQLKERAQQYLPREKMAIVEDACNFAMKAHQGQVRKSGEPYLEHPLQTAFTLAELQLDASSLAAALP</sequence>
<dbReference type="Gene3D" id="1.10.3210.10">
    <property type="entry name" value="Hypothetical protein af1432"/>
    <property type="match status" value="1"/>
</dbReference>
<evidence type="ECO:0008006" key="2">
    <source>
        <dbReference type="Google" id="ProtNLM"/>
    </source>
</evidence>
<dbReference type="GO" id="GO:0042594">
    <property type="term" value="P:response to starvation"/>
    <property type="evidence" value="ECO:0007669"/>
    <property type="project" value="TreeGrafter"/>
</dbReference>
<reference evidence="1" key="1">
    <citation type="journal article" date="2014" name="Front. Microbiol.">
        <title>High frequency of phylogenetically diverse reductive dehalogenase-homologous genes in deep subseafloor sedimentary metagenomes.</title>
        <authorList>
            <person name="Kawai M."/>
            <person name="Futagami T."/>
            <person name="Toyoda A."/>
            <person name="Takaki Y."/>
            <person name="Nishi S."/>
            <person name="Hori S."/>
            <person name="Arai W."/>
            <person name="Tsubouchi T."/>
            <person name="Morono Y."/>
            <person name="Uchiyama I."/>
            <person name="Ito T."/>
            <person name="Fujiyama A."/>
            <person name="Inagaki F."/>
            <person name="Takami H."/>
        </authorList>
    </citation>
    <scope>NUCLEOTIDE SEQUENCE</scope>
    <source>
        <strain evidence="1">Expedition CK06-06</strain>
    </source>
</reference>
<proteinExistence type="predicted"/>
<feature type="non-terminal residue" evidence="1">
    <location>
        <position position="70"/>
    </location>
</feature>